<protein>
    <submittedName>
        <fullName evidence="2">Uncharacterized protein</fullName>
    </submittedName>
</protein>
<dbReference type="OrthoDB" id="6482909at2759"/>
<dbReference type="EMBL" id="CAJOBA010042989">
    <property type="protein sequence ID" value="CAF4142833.1"/>
    <property type="molecule type" value="Genomic_DNA"/>
</dbReference>
<dbReference type="EMBL" id="CAJNOK010021377">
    <property type="protein sequence ID" value="CAF1331627.1"/>
    <property type="molecule type" value="Genomic_DNA"/>
</dbReference>
<organism evidence="2 5">
    <name type="scientific">Didymodactylos carnosus</name>
    <dbReference type="NCBI Taxonomy" id="1234261"/>
    <lineage>
        <taxon>Eukaryota</taxon>
        <taxon>Metazoa</taxon>
        <taxon>Spiralia</taxon>
        <taxon>Gnathifera</taxon>
        <taxon>Rotifera</taxon>
        <taxon>Eurotatoria</taxon>
        <taxon>Bdelloidea</taxon>
        <taxon>Philodinida</taxon>
        <taxon>Philodinidae</taxon>
        <taxon>Didymodactylos</taxon>
    </lineage>
</organism>
<evidence type="ECO:0000313" key="2">
    <source>
        <dbReference type="EMBL" id="CAF1388994.1"/>
    </source>
</evidence>
<dbReference type="Proteomes" id="UP000682733">
    <property type="component" value="Unassembled WGS sequence"/>
</dbReference>
<dbReference type="Proteomes" id="UP000681722">
    <property type="component" value="Unassembled WGS sequence"/>
</dbReference>
<comment type="caution">
    <text evidence="2">The sequence shown here is derived from an EMBL/GenBank/DDBJ whole genome shotgun (WGS) entry which is preliminary data.</text>
</comment>
<dbReference type="EMBL" id="CAJNOQ010016873">
    <property type="protein sequence ID" value="CAF1388994.1"/>
    <property type="molecule type" value="Genomic_DNA"/>
</dbReference>
<evidence type="ECO:0000313" key="4">
    <source>
        <dbReference type="EMBL" id="CAF4283767.1"/>
    </source>
</evidence>
<evidence type="ECO:0000313" key="3">
    <source>
        <dbReference type="EMBL" id="CAF4142833.1"/>
    </source>
</evidence>
<sequence length="136" mass="16261">MRFWPRFYDVVSKCYRKTTQMNLKIRAREETTPISQIHKQELIKCSLKHNDVSFFPSYLSTDSSFYRERLKSYPKIPKSVSDLTLTGKWSTDLRDDVFIIKDLRESDTHPLITEDYPLIEHCQLYDLKAKQKTMVF</sequence>
<dbReference type="Proteomes" id="UP000663829">
    <property type="component" value="Unassembled WGS sequence"/>
</dbReference>
<evidence type="ECO:0000313" key="5">
    <source>
        <dbReference type="Proteomes" id="UP000663829"/>
    </source>
</evidence>
<gene>
    <name evidence="2" type="ORF">GPM918_LOCUS32704</name>
    <name evidence="1" type="ORF">OVA965_LOCUS29916</name>
    <name evidence="4" type="ORF">SRO942_LOCUS33378</name>
    <name evidence="3" type="ORF">TMI583_LOCUS30697</name>
</gene>
<evidence type="ECO:0000313" key="1">
    <source>
        <dbReference type="EMBL" id="CAF1331627.1"/>
    </source>
</evidence>
<reference evidence="2" key="1">
    <citation type="submission" date="2021-02" db="EMBL/GenBank/DDBJ databases">
        <authorList>
            <person name="Nowell W R."/>
        </authorList>
    </citation>
    <scope>NUCLEOTIDE SEQUENCE</scope>
</reference>
<name>A0A815K600_9BILA</name>
<dbReference type="Proteomes" id="UP000677228">
    <property type="component" value="Unassembled WGS sequence"/>
</dbReference>
<dbReference type="EMBL" id="CAJOBC010082281">
    <property type="protein sequence ID" value="CAF4283767.1"/>
    <property type="molecule type" value="Genomic_DNA"/>
</dbReference>
<keyword evidence="5" id="KW-1185">Reference proteome</keyword>
<accession>A0A815K600</accession>
<dbReference type="AlphaFoldDB" id="A0A815K600"/>
<proteinExistence type="predicted"/>